<sequence>MFKPETEDMLPRMAPKPSGSSLSATELIVRPQVPEVSILFGQQANNLQPQNLQTKVQQAQQQTTSYAAWKKQMLPKVSFPGGLMQEGSTTSINNSNNTNSSPIQTTTAARSNLYPLRNSSSATAITTTSAGGISNVYGVNNPVSYATPPNSIPNSVYTVNGVVENKPITYRNNLESPCTYQPIQQQQQQILYRKSMEMTPPTAPSPRDVLTICAGTQTDAMSSPVSGQQNITHNLATKKDIEEIKLIVQEMRHDQLYLMQMMEKFLSTQQIMAKSKMERKDVGIQVNINDMLDNVPAANGLESGAAAQIPLQPPTNKIIQQLKPSPNALQTPKGKPVAQSTAYRPNSPQSNRLQEYQQVPPPSSTAVQTQPAMNYLQWNQQIAAALPKPTTDKSLIMNELALKYLPREKLAELLNDLTLSPDLGVALKQVMQPSSNTPSTPLQNIENFERSPSDISNASYKYLKKYRLLPEDNIADAENENPVQYNGTPPNLQYVPLPSPIQQRPIPTSNAPIGRLPQSPLARVETGSSNNKNNMLDLDNIKLQPKFL</sequence>
<accession>A0A1I8PM86</accession>
<dbReference type="OrthoDB" id="76173at2759"/>
<feature type="compositionally biased region" description="Polar residues" evidence="1">
    <location>
        <begin position="500"/>
        <end position="511"/>
    </location>
</feature>
<feature type="region of interest" description="Disordered" evidence="1">
    <location>
        <begin position="1"/>
        <end position="22"/>
    </location>
</feature>
<dbReference type="Proteomes" id="UP000095300">
    <property type="component" value="Unassembled WGS sequence"/>
</dbReference>
<protein>
    <submittedName>
        <fullName evidence="2">Uncharacterized protein</fullName>
    </submittedName>
</protein>
<evidence type="ECO:0000313" key="3">
    <source>
        <dbReference type="Proteomes" id="UP000095300"/>
    </source>
</evidence>
<proteinExistence type="predicted"/>
<feature type="region of interest" description="Disordered" evidence="1">
    <location>
        <begin position="79"/>
        <end position="104"/>
    </location>
</feature>
<dbReference type="KEGG" id="scac:106080839"/>
<dbReference type="EnsemblMetazoa" id="SCAU009400-RA">
    <property type="protein sequence ID" value="SCAU009400-PA"/>
    <property type="gene ID" value="SCAU009400"/>
</dbReference>
<feature type="region of interest" description="Disordered" evidence="1">
    <location>
        <begin position="479"/>
        <end position="539"/>
    </location>
</feature>
<feature type="compositionally biased region" description="Polar residues" evidence="1">
    <location>
        <begin position="481"/>
        <end position="491"/>
    </location>
</feature>
<name>A0A1I8PM86_STOCA</name>
<dbReference type="STRING" id="35570.A0A1I8PM86"/>
<feature type="compositionally biased region" description="Basic and acidic residues" evidence="1">
    <location>
        <begin position="1"/>
        <end position="10"/>
    </location>
</feature>
<evidence type="ECO:0000256" key="1">
    <source>
        <dbReference type="SAM" id="MobiDB-lite"/>
    </source>
</evidence>
<evidence type="ECO:0000313" key="2">
    <source>
        <dbReference type="EnsemblMetazoa" id="SCAU009400-PA"/>
    </source>
</evidence>
<organism evidence="2 3">
    <name type="scientific">Stomoxys calcitrans</name>
    <name type="common">Stable fly</name>
    <name type="synonym">Conops calcitrans</name>
    <dbReference type="NCBI Taxonomy" id="35570"/>
    <lineage>
        <taxon>Eukaryota</taxon>
        <taxon>Metazoa</taxon>
        <taxon>Ecdysozoa</taxon>
        <taxon>Arthropoda</taxon>
        <taxon>Hexapoda</taxon>
        <taxon>Insecta</taxon>
        <taxon>Pterygota</taxon>
        <taxon>Neoptera</taxon>
        <taxon>Endopterygota</taxon>
        <taxon>Diptera</taxon>
        <taxon>Brachycera</taxon>
        <taxon>Muscomorpha</taxon>
        <taxon>Muscoidea</taxon>
        <taxon>Muscidae</taxon>
        <taxon>Stomoxys</taxon>
    </lineage>
</organism>
<keyword evidence="3" id="KW-1185">Reference proteome</keyword>
<dbReference type="AlphaFoldDB" id="A0A1I8PM86"/>
<feature type="compositionally biased region" description="Low complexity" evidence="1">
    <location>
        <begin position="88"/>
        <end position="104"/>
    </location>
</feature>
<feature type="compositionally biased region" description="Polar residues" evidence="1">
    <location>
        <begin position="338"/>
        <end position="357"/>
    </location>
</feature>
<dbReference type="VEuPathDB" id="VectorBase:SCAU009400"/>
<reference evidence="2" key="1">
    <citation type="submission" date="2020-05" db="UniProtKB">
        <authorList>
            <consortium name="EnsemblMetazoa"/>
        </authorList>
    </citation>
    <scope>IDENTIFICATION</scope>
    <source>
        <strain evidence="2">USDA</strain>
    </source>
</reference>
<feature type="region of interest" description="Disordered" evidence="1">
    <location>
        <begin position="325"/>
        <end position="367"/>
    </location>
</feature>
<gene>
    <name evidence="2" type="primary">106080839</name>
</gene>